<dbReference type="OrthoDB" id="5701146at2"/>
<name>A0A501Q3R1_9FLAO</name>
<reference evidence="1 2" key="1">
    <citation type="submission" date="2019-06" db="EMBL/GenBank/DDBJ databases">
        <title>Flavobacterium sp. MaA-Y11 from geoumgang.</title>
        <authorList>
            <person name="Jeong S."/>
        </authorList>
    </citation>
    <scope>NUCLEOTIDE SEQUENCE [LARGE SCALE GENOMIC DNA]</scope>
    <source>
        <strain evidence="1 2">MaA-Y11</strain>
    </source>
</reference>
<organism evidence="1 2">
    <name type="scientific">Flavobacterium microcysteis</name>
    <dbReference type="NCBI Taxonomy" id="2596891"/>
    <lineage>
        <taxon>Bacteria</taxon>
        <taxon>Pseudomonadati</taxon>
        <taxon>Bacteroidota</taxon>
        <taxon>Flavobacteriia</taxon>
        <taxon>Flavobacteriales</taxon>
        <taxon>Flavobacteriaceae</taxon>
        <taxon>Flavobacterium</taxon>
    </lineage>
</organism>
<dbReference type="EMBL" id="VFJE01000055">
    <property type="protein sequence ID" value="TPD66972.1"/>
    <property type="molecule type" value="Genomic_DNA"/>
</dbReference>
<evidence type="ECO:0000313" key="1">
    <source>
        <dbReference type="EMBL" id="TPD66972.1"/>
    </source>
</evidence>
<dbReference type="RefSeq" id="WP_140001133.1">
    <property type="nucleotide sequence ID" value="NZ_VFJE01000055.1"/>
</dbReference>
<dbReference type="AlphaFoldDB" id="A0A501Q3R1"/>
<accession>A0A501Q3R1</accession>
<keyword evidence="2" id="KW-1185">Reference proteome</keyword>
<gene>
    <name evidence="1" type="ORF">FJA49_11870</name>
</gene>
<dbReference type="Proteomes" id="UP000319175">
    <property type="component" value="Unassembled WGS sequence"/>
</dbReference>
<reference evidence="1 2" key="2">
    <citation type="submission" date="2019-06" db="EMBL/GenBank/DDBJ databases">
        <authorList>
            <person name="Seo Y."/>
        </authorList>
    </citation>
    <scope>NUCLEOTIDE SEQUENCE [LARGE SCALE GENOMIC DNA]</scope>
    <source>
        <strain evidence="1 2">MaA-Y11</strain>
    </source>
</reference>
<sequence length="145" mass="17086">MKINPKIGIDKLVFGMLQKDVEEVYGKSDKISTDEEDNKILQYNNQKISLTFYTDEGFKLGYLTTSNPELQLFDKKIIGRPPADVLKELEAVGWAKWEKGEFEMQETFFNESNWTIFYVEYNEIVKVEVGAIFNDKDEFEWKFKK</sequence>
<comment type="caution">
    <text evidence="1">The sequence shown here is derived from an EMBL/GenBank/DDBJ whole genome shotgun (WGS) entry which is preliminary data.</text>
</comment>
<proteinExistence type="predicted"/>
<protein>
    <submittedName>
        <fullName evidence="1">Uncharacterized protein</fullName>
    </submittedName>
</protein>
<evidence type="ECO:0000313" key="2">
    <source>
        <dbReference type="Proteomes" id="UP000319175"/>
    </source>
</evidence>